<dbReference type="InterPro" id="IPR013320">
    <property type="entry name" value="ConA-like_dom_sf"/>
</dbReference>
<feature type="domain" description="PKD" evidence="8">
    <location>
        <begin position="1674"/>
        <end position="1762"/>
    </location>
</feature>
<feature type="domain" description="PKD" evidence="8">
    <location>
        <begin position="1586"/>
        <end position="1669"/>
    </location>
</feature>
<keyword evidence="6" id="KW-0624">Polysaccharide degradation</keyword>
<feature type="chain" id="PRO_5047057456" evidence="7">
    <location>
        <begin position="34"/>
        <end position="1969"/>
    </location>
</feature>
<feature type="domain" description="PKD" evidence="8">
    <location>
        <begin position="1025"/>
        <end position="1109"/>
    </location>
</feature>
<dbReference type="SUPFAM" id="SSF49299">
    <property type="entry name" value="PKD domain"/>
    <property type="match status" value="6"/>
</dbReference>
<evidence type="ECO:0000313" key="11">
    <source>
        <dbReference type="Proteomes" id="UP000758168"/>
    </source>
</evidence>
<dbReference type="InterPro" id="IPR022409">
    <property type="entry name" value="PKD/Chitinase_dom"/>
</dbReference>
<dbReference type="InterPro" id="IPR001791">
    <property type="entry name" value="Laminin_G"/>
</dbReference>
<proteinExistence type="predicted"/>
<comment type="caution">
    <text evidence="10">The sequence shown here is derived from an EMBL/GenBank/DDBJ whole genome shotgun (WGS) entry which is preliminary data.</text>
</comment>
<protein>
    <submittedName>
        <fullName evidence="10">PKD repeat protein</fullName>
    </submittedName>
</protein>
<dbReference type="Gene3D" id="2.60.120.200">
    <property type="match status" value="2"/>
</dbReference>
<evidence type="ECO:0000259" key="8">
    <source>
        <dbReference type="PROSITE" id="PS50093"/>
    </source>
</evidence>
<evidence type="ECO:0000313" key="10">
    <source>
        <dbReference type="EMBL" id="MBP2417711.1"/>
    </source>
</evidence>
<feature type="domain" description="Fibronectin type-III" evidence="9">
    <location>
        <begin position="458"/>
        <end position="555"/>
    </location>
</feature>
<dbReference type="InterPro" id="IPR003961">
    <property type="entry name" value="FN3_dom"/>
</dbReference>
<dbReference type="SUPFAM" id="SSF49265">
    <property type="entry name" value="Fibronectin type III"/>
    <property type="match status" value="1"/>
</dbReference>
<dbReference type="InterPro" id="IPR000601">
    <property type="entry name" value="PKD_dom"/>
</dbReference>
<keyword evidence="5" id="KW-0326">Glycosidase</keyword>
<feature type="signal peptide" evidence="7">
    <location>
        <begin position="1"/>
        <end position="33"/>
    </location>
</feature>
<keyword evidence="3" id="KW-1015">Disulfide bond</keyword>
<evidence type="ECO:0000256" key="7">
    <source>
        <dbReference type="SAM" id="SignalP"/>
    </source>
</evidence>
<feature type="domain" description="PKD" evidence="8">
    <location>
        <begin position="1279"/>
        <end position="1362"/>
    </location>
</feature>
<keyword evidence="5" id="KW-0378">Hydrolase</keyword>
<dbReference type="InterPro" id="IPR013783">
    <property type="entry name" value="Ig-like_fold"/>
</dbReference>
<dbReference type="SMART" id="SM00560">
    <property type="entry name" value="LamGL"/>
    <property type="match status" value="2"/>
</dbReference>
<evidence type="ECO:0000256" key="4">
    <source>
        <dbReference type="ARBA" id="ARBA00023273"/>
    </source>
</evidence>
<name>A0ABS4Z9M7_9ACTN</name>
<dbReference type="CDD" id="cd00110">
    <property type="entry name" value="LamG"/>
    <property type="match status" value="1"/>
</dbReference>
<reference evidence="10 11" key="1">
    <citation type="submission" date="2021-03" db="EMBL/GenBank/DDBJ databases">
        <title>Sequencing the genomes of 1000 actinobacteria strains.</title>
        <authorList>
            <person name="Klenk H.-P."/>
        </authorList>
    </citation>
    <scope>NUCLEOTIDE SEQUENCE [LARGE SCALE GENOMIC DNA]</scope>
    <source>
        <strain evidence="10 11">DSM 12936</strain>
    </source>
</reference>
<keyword evidence="2 7" id="KW-0732">Signal</keyword>
<dbReference type="InterPro" id="IPR035986">
    <property type="entry name" value="PKD_dom_sf"/>
</dbReference>
<dbReference type="Gene3D" id="2.60.40.10">
    <property type="entry name" value="Immunoglobulins"/>
    <property type="match status" value="7"/>
</dbReference>
<dbReference type="RefSeq" id="WP_210056549.1">
    <property type="nucleotide sequence ID" value="NZ_JAGIOB010000001.1"/>
</dbReference>
<dbReference type="Pfam" id="PF18911">
    <property type="entry name" value="PKD_4"/>
    <property type="match status" value="6"/>
</dbReference>
<dbReference type="PROSITE" id="PS50093">
    <property type="entry name" value="PKD"/>
    <property type="match status" value="6"/>
</dbReference>
<gene>
    <name evidence="10" type="ORF">JOF54_002633</name>
</gene>
<evidence type="ECO:0000256" key="1">
    <source>
        <dbReference type="ARBA" id="ARBA00004316"/>
    </source>
</evidence>
<feature type="domain" description="PKD" evidence="8">
    <location>
        <begin position="1191"/>
        <end position="1274"/>
    </location>
</feature>
<keyword evidence="4" id="KW-0966">Cell projection</keyword>
<evidence type="ECO:0000256" key="3">
    <source>
        <dbReference type="ARBA" id="ARBA00023157"/>
    </source>
</evidence>
<dbReference type="PANTHER" id="PTHR46182:SF2">
    <property type="entry name" value="FI19480P1"/>
    <property type="match status" value="1"/>
</dbReference>
<keyword evidence="6" id="KW-0119">Carbohydrate metabolism</keyword>
<evidence type="ECO:0000259" key="9">
    <source>
        <dbReference type="PROSITE" id="PS50853"/>
    </source>
</evidence>
<comment type="subcellular location">
    <subcellularLocation>
        <location evidence="1">Cell projection</location>
    </subcellularLocation>
</comment>
<sequence length="1969" mass="199954">MTPSRAKRALTGLLSTTILAGALVAAGTGQASAAEAASTYNVVDRDAAKGVTADALPTVQIDGVVWDQAIVGDTVYAGGQFANARPAGAAAGTNLTPRGNLLSYNIRTGVLNPGFAPTVNGRIRAMAVSPDKSRLYVVGSFTTVNGQSRSRVAAFNTSDGSLVSTFKPVASSDVFSIAVSNDAVYLGGWFGAVNGVARQRLAAVSPSTGATLAWAPTADSTVNTMTLTPDGSRLVVGGIFAALNGSAAIGLGSLDATTGTLYPFAANQTIKNYGNSAGIYSLKSDGTNIYGAAYWYGGTGNFEGMFVADPMSGALKSMADCHGDTYDVSPVGGVVYTVSHHHDCSNMNGFPDTNPRSRWMRANAFTVDATTTTGPNNAGGYYSFQGQPSSSIVNWFPDVSVGSFTGQSQGGWTTEATSEYVVQGGEFPLVNNVGQQGLVRFAIPSIATNKQGPRATAADSAPSLRGISGSSVRVSFKANFDRDDQQLTYKLFRTDRPATPVLTRTVTSQFWNRPIQVFTDTGLTPGASYGYYVTATDPSGNTAKSATTSITTGTTVVDDSPYSRAVQTDGATHYWRLDEAAGETTSVDWAGGNDLVLGSGVTNGAAGAVTGSPDTAATFDGTAAGVAGQTSTERSTNTFSAEAWFKTTTATGGKILGFGDSQTGNSGSYDRHVYMDNSGRLTFGVYPGGVRALTSQASYNNGQWHHVVASLSPAGQQLYVDGIRVGTDGGTTSGQDFQGYWRVGGDNIGGWPNQPSSSSFAGTVDDVAIYPTALSQTQIRDHYTKSGRTVDVPPAPTDRYGQQVYGDSPLFFWRLDETSGSTVADATEARTAGNVAAGVTLGGPSPVTAGKAAAFDGSTGTIATARTFTNPTAYSEEVWFSTTTTNGGKLMGFGDQQSGYSGNYDRHIYLENSGQLTFGVWTGQANTTTTPATYNDGRWHHMVATQDPTAGMRLYVDGVLVGTNGQTSNQGYTGYWRIGGDTSWGGNSSFLAGSLDEAAVYPYALSATQVAAHYNASDAAVNAAPVAALTSSCTDATCFLDGSGSSDADGSVAAWAWDFGDDTTATGSTATHTYAASGTYTVSLTVTDDKGAKATTTRQVMVTKPVPNQAPVAAFTSTCAERACSFDAGTSADADGTVATYAWTFGDGDTSALAAPTHTYAVDGTYQVTLTVTDDRGGSDTVTHPVSVQKANTAPVAAFTSTTTDLVAAFDASASADADGTVAGYAWTFGDGTTGTGATPRHTYPRAGSFDVTLTVTDNRGGTNQVTQAVTVTAAPPAANVKPVAAFASSAADLKVSVDGSGSTDSDGTVASYAWEYGDGSTGTGRTDSHTYAAAGTYSVKLTVTDDGGLSDSVTKSVTVTAAPQPPASSVIAADAFGRTGSRWGTADTGGAWTDSGATWFSTAGGKGVLAMTKAGSGPTATLTRVAATDSTTTTEFAVDKVANGGGLQVILAARKQGTSEYRLKARVLADGSVRLGVTQVVSGAETSLKEVLVSGLTVTPGEVYKIRLDVTGTGTTTLAAKLWKASATEPATAQVSATSTAAGLQGPGAAAVQGYLASTVTNLPVTLRFDGYAVTAPGTTTPPAANVKPTAAFASSAADLKLSVDGSGSTDSDGTVASYAWEYGDGSTGTGRTDAHTYAAAGTYSVKLTVTDDGGLSDSVTKSVTVTAAPPAANVKPTAAFASSAADLKLSVDGSGSTDSDGTVASYAWEYGDGSTGTGRTDAHTYAAAGTYSVKLTVTDDGGLSDSVTKSVTVTAAPPATAVVASDAFGRTGTRWGAADAGGSWTDSSAFATSGGKGLVTVAKAGSGPVAALNGVSVLDSTTTVSVAADKVATGGGSYVTVAARKQGTSEYRLKVRLVADGTVRLSTTSVSAGTETLLKDSLVSGLTYTPGDVLTVRFDVTGTGTTTLAGKVWKATGTEPAAAQVTSTSTVAGLQSAGAVALTAYLSGSSTNAPVVFAFDDLVVTRR</sequence>
<dbReference type="EMBL" id="JAGIOB010000001">
    <property type="protein sequence ID" value="MBP2417711.1"/>
    <property type="molecule type" value="Genomic_DNA"/>
</dbReference>
<dbReference type="Proteomes" id="UP000758168">
    <property type="component" value="Unassembled WGS sequence"/>
</dbReference>
<dbReference type="InterPro" id="IPR029865">
    <property type="entry name" value="KIAA0319-like"/>
</dbReference>
<dbReference type="SUPFAM" id="SSF50969">
    <property type="entry name" value="YVTN repeat-like/Quinoprotein amine dehydrogenase"/>
    <property type="match status" value="1"/>
</dbReference>
<dbReference type="CDD" id="cd00146">
    <property type="entry name" value="PKD"/>
    <property type="match status" value="6"/>
</dbReference>
<evidence type="ECO:0000256" key="5">
    <source>
        <dbReference type="ARBA" id="ARBA00023295"/>
    </source>
</evidence>
<dbReference type="InterPro" id="IPR006558">
    <property type="entry name" value="LamG-like"/>
</dbReference>
<dbReference type="InterPro" id="IPR036116">
    <property type="entry name" value="FN3_sf"/>
</dbReference>
<dbReference type="PROSITE" id="PS50853">
    <property type="entry name" value="FN3"/>
    <property type="match status" value="1"/>
</dbReference>
<accession>A0ABS4Z9M7</accession>
<dbReference type="InterPro" id="IPR011044">
    <property type="entry name" value="Quino_amine_DH_bsu"/>
</dbReference>
<keyword evidence="11" id="KW-1185">Reference proteome</keyword>
<dbReference type="SUPFAM" id="SSF49899">
    <property type="entry name" value="Concanavalin A-like lectins/glucanases"/>
    <property type="match status" value="2"/>
</dbReference>
<evidence type="ECO:0000256" key="6">
    <source>
        <dbReference type="ARBA" id="ARBA00023326"/>
    </source>
</evidence>
<evidence type="ECO:0000256" key="2">
    <source>
        <dbReference type="ARBA" id="ARBA00022729"/>
    </source>
</evidence>
<organism evidence="10 11">
    <name type="scientific">Microlunatus capsulatus</name>
    <dbReference type="NCBI Taxonomy" id="99117"/>
    <lineage>
        <taxon>Bacteria</taxon>
        <taxon>Bacillati</taxon>
        <taxon>Actinomycetota</taxon>
        <taxon>Actinomycetes</taxon>
        <taxon>Propionibacteriales</taxon>
        <taxon>Propionibacteriaceae</taxon>
        <taxon>Microlunatus</taxon>
    </lineage>
</organism>
<dbReference type="SMART" id="SM00089">
    <property type="entry name" value="PKD"/>
    <property type="match status" value="6"/>
</dbReference>
<feature type="domain" description="PKD" evidence="8">
    <location>
        <begin position="1107"/>
        <end position="1189"/>
    </location>
</feature>
<dbReference type="Pfam" id="PF13385">
    <property type="entry name" value="Laminin_G_3"/>
    <property type="match status" value="2"/>
</dbReference>
<dbReference type="PANTHER" id="PTHR46182">
    <property type="entry name" value="FI19480P1"/>
    <property type="match status" value="1"/>
</dbReference>